<protein>
    <submittedName>
        <fullName evidence="1">Uncharacterized protein</fullName>
    </submittedName>
</protein>
<accession>A0ABQ3Z8G0</accession>
<gene>
    <name evidence="1" type="ORF">Adu01nite_74790</name>
</gene>
<organism evidence="1 2">
    <name type="scientific">Paractinoplanes durhamensis</name>
    <dbReference type="NCBI Taxonomy" id="113563"/>
    <lineage>
        <taxon>Bacteria</taxon>
        <taxon>Bacillati</taxon>
        <taxon>Actinomycetota</taxon>
        <taxon>Actinomycetes</taxon>
        <taxon>Micromonosporales</taxon>
        <taxon>Micromonosporaceae</taxon>
        <taxon>Paractinoplanes</taxon>
    </lineage>
</organism>
<evidence type="ECO:0000313" key="1">
    <source>
        <dbReference type="EMBL" id="GIE06129.1"/>
    </source>
</evidence>
<sequence>MPDLAVRFGRLADEYETRKQAATAAVASWDWYTWPGLDPRPLHFERDLLKPGRRLDARPPVDRDVQRIGFDAQGRVAVIEEYSGFLNGRLYYETFLHYGDDVVEAAHFDTDRPIYLHEYRYEDGLMRSAETVARGGSGRESYAYTGGRISRIEIEHSGRSQAALVAEHDDRGLLRLVEAMGSATRVRYVRPPAGFDLEVACGTVEDMLVALIPAAAARLAVDEPIDCLALSYGQATQLSIEITAATAEERAELRSIDADAVWSPAEFETGTALDLDLDLDGTALDGTALDGTALDDTALDDTGPIQLVRQELKLLDADDVDVSAGSELGRRLLCAVALRLNRHDWSATLPVTDDFVVYAVDLELADLDRNLADCLPPDRLAQLREQGPGAVGGEE</sequence>
<comment type="caution">
    <text evidence="1">The sequence shown here is derived from an EMBL/GenBank/DDBJ whole genome shotgun (WGS) entry which is preliminary data.</text>
</comment>
<dbReference type="EMBL" id="BOML01000059">
    <property type="protein sequence ID" value="GIE06129.1"/>
    <property type="molecule type" value="Genomic_DNA"/>
</dbReference>
<proteinExistence type="predicted"/>
<evidence type="ECO:0000313" key="2">
    <source>
        <dbReference type="Proteomes" id="UP000637628"/>
    </source>
</evidence>
<reference evidence="1 2" key="1">
    <citation type="submission" date="2021-01" db="EMBL/GenBank/DDBJ databases">
        <title>Whole genome shotgun sequence of Actinoplanes durhamensis NBRC 14914.</title>
        <authorList>
            <person name="Komaki H."/>
            <person name="Tamura T."/>
        </authorList>
    </citation>
    <scope>NUCLEOTIDE SEQUENCE [LARGE SCALE GENOMIC DNA]</scope>
    <source>
        <strain evidence="1 2">NBRC 14914</strain>
    </source>
</reference>
<name>A0ABQ3Z8G0_9ACTN</name>
<dbReference type="RefSeq" id="WP_203733982.1">
    <property type="nucleotide sequence ID" value="NZ_BAAATX010000022.1"/>
</dbReference>
<keyword evidence="2" id="KW-1185">Reference proteome</keyword>
<dbReference type="Proteomes" id="UP000637628">
    <property type="component" value="Unassembled WGS sequence"/>
</dbReference>